<dbReference type="AlphaFoldDB" id="A0A8S1UJS7"/>
<dbReference type="GO" id="GO:0097361">
    <property type="term" value="C:cytosolic [4Fe-4S] assembly targeting complex"/>
    <property type="evidence" value="ECO:0007669"/>
    <property type="project" value="TreeGrafter"/>
</dbReference>
<dbReference type="PANTHER" id="PTHR19920:SF0">
    <property type="entry name" value="CYTOSOLIC IRON-SULFUR PROTEIN ASSEMBLY PROTEIN CIAO1-RELATED"/>
    <property type="match status" value="1"/>
</dbReference>
<accession>A0A8S1UJS7</accession>
<organism evidence="2 3">
    <name type="scientific">Paramecium octaurelia</name>
    <dbReference type="NCBI Taxonomy" id="43137"/>
    <lineage>
        <taxon>Eukaryota</taxon>
        <taxon>Sar</taxon>
        <taxon>Alveolata</taxon>
        <taxon>Ciliophora</taxon>
        <taxon>Intramacronucleata</taxon>
        <taxon>Oligohymenophorea</taxon>
        <taxon>Peniculida</taxon>
        <taxon>Parameciidae</taxon>
        <taxon>Paramecium</taxon>
    </lineage>
</organism>
<feature type="repeat" description="WD" evidence="1">
    <location>
        <begin position="342"/>
        <end position="383"/>
    </location>
</feature>
<feature type="repeat" description="WD" evidence="1">
    <location>
        <begin position="293"/>
        <end position="325"/>
    </location>
</feature>
<dbReference type="PANTHER" id="PTHR19920">
    <property type="entry name" value="WD40 PROTEIN CIAO1"/>
    <property type="match status" value="1"/>
</dbReference>
<gene>
    <name evidence="2" type="ORF">POCTA_138.1.T0440131</name>
</gene>
<dbReference type="Proteomes" id="UP000683925">
    <property type="component" value="Unassembled WGS sequence"/>
</dbReference>
<comment type="caution">
    <text evidence="2">The sequence shown here is derived from an EMBL/GenBank/DDBJ whole genome shotgun (WGS) entry which is preliminary data.</text>
</comment>
<keyword evidence="3" id="KW-1185">Reference proteome</keyword>
<proteinExistence type="predicted"/>
<name>A0A8S1UJS7_PAROT</name>
<dbReference type="Pfam" id="PF00400">
    <property type="entry name" value="WD40"/>
    <property type="match status" value="4"/>
</dbReference>
<feature type="repeat" description="WD" evidence="1">
    <location>
        <begin position="388"/>
        <end position="420"/>
    </location>
</feature>
<dbReference type="GO" id="GO:0016226">
    <property type="term" value="P:iron-sulfur cluster assembly"/>
    <property type="evidence" value="ECO:0007669"/>
    <property type="project" value="TreeGrafter"/>
</dbReference>
<evidence type="ECO:0000313" key="3">
    <source>
        <dbReference type="Proteomes" id="UP000683925"/>
    </source>
</evidence>
<evidence type="ECO:0008006" key="4">
    <source>
        <dbReference type="Google" id="ProtNLM"/>
    </source>
</evidence>
<evidence type="ECO:0000256" key="1">
    <source>
        <dbReference type="PROSITE-ProRule" id="PRU00221"/>
    </source>
</evidence>
<dbReference type="EMBL" id="CAJJDP010000044">
    <property type="protein sequence ID" value="CAD8163989.1"/>
    <property type="molecule type" value="Genomic_DNA"/>
</dbReference>
<reference evidence="2" key="1">
    <citation type="submission" date="2021-01" db="EMBL/GenBank/DDBJ databases">
        <authorList>
            <consortium name="Genoscope - CEA"/>
            <person name="William W."/>
        </authorList>
    </citation>
    <scope>NUCLEOTIDE SEQUENCE</scope>
</reference>
<keyword evidence="1" id="KW-0853">WD repeat</keyword>
<dbReference type="OMA" id="ASACNNE"/>
<dbReference type="PROSITE" id="PS50294">
    <property type="entry name" value="WD_REPEATS_REGION"/>
    <property type="match status" value="3"/>
</dbReference>
<evidence type="ECO:0000313" key="2">
    <source>
        <dbReference type="EMBL" id="CAD8163989.1"/>
    </source>
</evidence>
<dbReference type="InterPro" id="IPR001680">
    <property type="entry name" value="WD40_rpt"/>
</dbReference>
<dbReference type="SMART" id="SM00320">
    <property type="entry name" value="WD40"/>
    <property type="match status" value="4"/>
</dbReference>
<sequence>MNQNIQVCQMIDSLESITCAKHNEKVEFVLLNNEISGKDKLLCKVCFSHFSGVKQVYSIFEAVEYLKEMKNLEYQDQKTLILDQLQKIFLHIEDMISFQSSFQQYINNVLEVLNNWKLELGNKLIAISQYKFQDELDRFKDNTKSSRNIEQLQQFIQLSRFQYSEKIFNSLTSITLLTTNNQGFIKLLEFVKSCEDFDLFQKQNQPSYNQDRFESIFLSREDSNGTRAAFQSQHNPNQDVKISLKLIQTITQKDTVLSISFSYDDQLLASACNNEIQLWKFQNGKIDDCIGTLDGHTQPIFTLIFSKKKNWLFSAGKDMSIILWKPKIFLFNFTITTKQQYLNAHKDYILQLVLNKNENQLISCSSDTKISIWSVNYRQNSIQFQQSLERHSCPVISICLNQSNKLLVSSGLDRQIIVWSSNKNQEWTFQQVISKLTNDFGYRISFVSDVSIVWQSFKMGLTHIFKLEDGTFKEVLDQRIQLSKNAENDGDYSFPSIFNSNKQILIQKHCNRIHFLTINSQTQLRIQSEQILLKNQQSYGNLSNDGKYLVLWCDQLFLLYEIGYEECSQIPY</sequence>
<dbReference type="OrthoDB" id="63070at2759"/>
<dbReference type="PROSITE" id="PS50082">
    <property type="entry name" value="WD_REPEATS_2"/>
    <property type="match status" value="3"/>
</dbReference>
<protein>
    <recommendedName>
        <fullName evidence="4">WD domain, G-beta repeat protein</fullName>
    </recommendedName>
</protein>